<dbReference type="EMBL" id="AE009948">
    <property type="protein sequence ID" value="AAN00618.1"/>
    <property type="molecule type" value="Genomic_DNA"/>
</dbReference>
<gene>
    <name evidence="1" type="ordered locus">SAG1755</name>
</gene>
<keyword evidence="2" id="KW-1185">Reference proteome</keyword>
<protein>
    <submittedName>
        <fullName evidence="1">Uncharacterized protein</fullName>
    </submittedName>
</protein>
<reference evidence="1 2" key="1">
    <citation type="journal article" date="2002" name="Proc. Natl. Acad. Sci. U.S.A.">
        <title>Complete genome sequence and comparative genomic analysis of an emerging human pathogen, serotype V Streptococcus agalactiae.</title>
        <authorList>
            <person name="Tettelin H."/>
            <person name="Masignani V."/>
            <person name="Cieslewicz M.J."/>
            <person name="Eisen J.A."/>
            <person name="Peterson S."/>
            <person name="Wessels M.R."/>
            <person name="Paulsen I.T."/>
            <person name="Nelson K.E."/>
            <person name="Margarit I."/>
            <person name="Read T.D."/>
            <person name="Madoff L.C."/>
            <person name="Wolf A.M."/>
            <person name="Beanan M.J."/>
            <person name="Brinkac L.M."/>
            <person name="Daugherty S.C."/>
            <person name="DeBoy R.T."/>
            <person name="Durkin S."/>
            <person name="Kolonay J.F."/>
            <person name="Umayam L.A."/>
            <person name="Madupu R."/>
            <person name="Lewis M.R."/>
            <person name="Radune D."/>
            <person name="Fedorova N.B."/>
            <person name="Scanlan D."/>
            <person name="Khouri H."/>
            <person name="Mulligan S."/>
            <person name="Carty H.A."/>
            <person name="Cline R.T."/>
            <person name="Gill J."/>
            <person name="Scarselli M."/>
            <person name="Mora M."/>
            <person name="Iacobini E.T."/>
            <person name="Brettoni C."/>
            <person name="Galli G."/>
            <person name="Mariani M."/>
            <person name="Vegni F."/>
            <person name="Maione D."/>
            <person name="Rinaudo D."/>
            <person name="Rappuoli R."/>
            <person name="Telford J.L."/>
            <person name="Kasper D.L."/>
            <person name="Grandi G."/>
            <person name="Fraser C.M."/>
        </authorList>
    </citation>
    <scope>NUCLEOTIDE SEQUENCE [LARGE SCALE GENOMIC DNA]</scope>
    <source>
        <strain evidence="2">ATCC BAA-611 / 2603 V/R</strain>
    </source>
</reference>
<sequence length="38" mass="4377">MPIYLFSKSPVCQDTELFIIINTDKILLVNPKNKTIIL</sequence>
<organism evidence="1 2">
    <name type="scientific">Streptococcus agalactiae serotype V (strain ATCC BAA-611 / 2603 V/R)</name>
    <dbReference type="NCBI Taxonomy" id="208435"/>
    <lineage>
        <taxon>Bacteria</taxon>
        <taxon>Bacillati</taxon>
        <taxon>Bacillota</taxon>
        <taxon>Bacilli</taxon>
        <taxon>Lactobacillales</taxon>
        <taxon>Streptococcaceae</taxon>
        <taxon>Streptococcus</taxon>
    </lineage>
</organism>
<accession>Q8DXU1</accession>
<dbReference type="Proteomes" id="UP000000821">
    <property type="component" value="Chromosome"/>
</dbReference>
<evidence type="ECO:0000313" key="2">
    <source>
        <dbReference type="Proteomes" id="UP000000821"/>
    </source>
</evidence>
<proteinExistence type="predicted"/>
<name>Q8DXU1_STRA5</name>
<dbReference type="KEGG" id="sag:SAG1755"/>
<evidence type="ECO:0000313" key="1">
    <source>
        <dbReference type="EMBL" id="AAN00618.1"/>
    </source>
</evidence>
<dbReference type="HOGENOM" id="CLU_3333312_0_0_9"/>
<dbReference type="AlphaFoldDB" id="Q8DXU1"/>